<dbReference type="InterPro" id="IPR036249">
    <property type="entry name" value="Thioredoxin-like_sf"/>
</dbReference>
<evidence type="ECO:0000313" key="4">
    <source>
        <dbReference type="EMBL" id="KAF9742727.1"/>
    </source>
</evidence>
<dbReference type="InterPro" id="IPR004045">
    <property type="entry name" value="Glutathione_S-Trfase_N"/>
</dbReference>
<dbReference type="Pfam" id="PF00043">
    <property type="entry name" value="GST_C"/>
    <property type="match status" value="1"/>
</dbReference>
<evidence type="ECO:0000256" key="1">
    <source>
        <dbReference type="ARBA" id="ARBA00007409"/>
    </source>
</evidence>
<protein>
    <recommendedName>
        <fullName evidence="6">Glutathione S-transferase</fullName>
    </recommendedName>
</protein>
<dbReference type="EMBL" id="JADCTT010000019">
    <property type="protein sequence ID" value="KAF9742727.1"/>
    <property type="molecule type" value="Genomic_DNA"/>
</dbReference>
<dbReference type="SUPFAM" id="SSF47616">
    <property type="entry name" value="GST C-terminal domain-like"/>
    <property type="match status" value="1"/>
</dbReference>
<dbReference type="PROSITE" id="PS50404">
    <property type="entry name" value="GST_NTER"/>
    <property type="match status" value="1"/>
</dbReference>
<dbReference type="InterPro" id="IPR010987">
    <property type="entry name" value="Glutathione-S-Trfase_C-like"/>
</dbReference>
<dbReference type="InterPro" id="IPR036282">
    <property type="entry name" value="Glutathione-S-Trfase_C_sf"/>
</dbReference>
<organism evidence="4 5">
    <name type="scientific">Bionectria ochroleuca</name>
    <name type="common">Gliocladium roseum</name>
    <dbReference type="NCBI Taxonomy" id="29856"/>
    <lineage>
        <taxon>Eukaryota</taxon>
        <taxon>Fungi</taxon>
        <taxon>Dikarya</taxon>
        <taxon>Ascomycota</taxon>
        <taxon>Pezizomycotina</taxon>
        <taxon>Sordariomycetes</taxon>
        <taxon>Hypocreomycetidae</taxon>
        <taxon>Hypocreales</taxon>
        <taxon>Bionectriaceae</taxon>
        <taxon>Clonostachys</taxon>
    </lineage>
</organism>
<dbReference type="SFLD" id="SFLDG00358">
    <property type="entry name" value="Main_(cytGST)"/>
    <property type="match status" value="1"/>
</dbReference>
<comment type="similarity">
    <text evidence="1">Belongs to the GST superfamily.</text>
</comment>
<dbReference type="InterPro" id="IPR040079">
    <property type="entry name" value="Glutathione_S-Trfase"/>
</dbReference>
<feature type="domain" description="GST N-terminal" evidence="2">
    <location>
        <begin position="10"/>
        <end position="91"/>
    </location>
</feature>
<dbReference type="AlphaFoldDB" id="A0A8H7K127"/>
<evidence type="ECO:0008006" key="6">
    <source>
        <dbReference type="Google" id="ProtNLM"/>
    </source>
</evidence>
<name>A0A8H7K127_BIOOC</name>
<proteinExistence type="inferred from homology"/>
<dbReference type="Pfam" id="PF13409">
    <property type="entry name" value="GST_N_2"/>
    <property type="match status" value="1"/>
</dbReference>
<accession>A0A8H7K127</accession>
<gene>
    <name evidence="4" type="ORF">IM811_006909</name>
</gene>
<dbReference type="Proteomes" id="UP000616885">
    <property type="component" value="Unassembled WGS sequence"/>
</dbReference>
<evidence type="ECO:0000259" key="2">
    <source>
        <dbReference type="PROSITE" id="PS50404"/>
    </source>
</evidence>
<dbReference type="PANTHER" id="PTHR44051">
    <property type="entry name" value="GLUTATHIONE S-TRANSFERASE-RELATED"/>
    <property type="match status" value="1"/>
</dbReference>
<dbReference type="Gene3D" id="1.20.1050.10">
    <property type="match status" value="1"/>
</dbReference>
<evidence type="ECO:0000313" key="5">
    <source>
        <dbReference type="Proteomes" id="UP000616885"/>
    </source>
</evidence>
<sequence length="252" mass="28849">MSTSLNMKPIQVYNGPPGTGPNPWKVIIILIELGLPWKTLWIPYKEIKQAPYTDLNPNGRLPVMIDPNTGVTLFESGAIIQYLISLYDTKCIISYGDDKAEEKWLLNSWLMFQMSGQGPMLGQKMWFTHFHQKRNVTTAIDRYANEAKRIVGVIDSHLSKQRQARKIPDAEPVWLVGDKCTYADLSFVPWDILLLSSLFPDGDFDPEEFPEFYKWHKNAIDRPAVREALRQKEHANATMENTAAAVLPERED</sequence>
<dbReference type="InterPro" id="IPR004046">
    <property type="entry name" value="GST_C"/>
</dbReference>
<reference evidence="4" key="1">
    <citation type="submission" date="2020-10" db="EMBL/GenBank/DDBJ databases">
        <title>High-Quality Genome Resource of Clonostachys rosea strain S41 by Oxford Nanopore Long-Read Sequencing.</title>
        <authorList>
            <person name="Wang H."/>
        </authorList>
    </citation>
    <scope>NUCLEOTIDE SEQUENCE</scope>
    <source>
        <strain evidence="4">S41</strain>
    </source>
</reference>
<dbReference type="SUPFAM" id="SSF52833">
    <property type="entry name" value="Thioredoxin-like"/>
    <property type="match status" value="1"/>
</dbReference>
<dbReference type="SFLD" id="SFLDS00019">
    <property type="entry name" value="Glutathione_Transferase_(cytos"/>
    <property type="match status" value="1"/>
</dbReference>
<dbReference type="PANTHER" id="PTHR44051:SF3">
    <property type="entry name" value="TRANSCRIPTIONAL REGULATOR URE2"/>
    <property type="match status" value="1"/>
</dbReference>
<feature type="domain" description="GST C-terminal" evidence="3">
    <location>
        <begin position="99"/>
        <end position="238"/>
    </location>
</feature>
<dbReference type="PROSITE" id="PS50405">
    <property type="entry name" value="GST_CTER"/>
    <property type="match status" value="1"/>
</dbReference>
<comment type="caution">
    <text evidence="4">The sequence shown here is derived from an EMBL/GenBank/DDBJ whole genome shotgun (WGS) entry which is preliminary data.</text>
</comment>
<dbReference type="Gene3D" id="3.40.30.10">
    <property type="entry name" value="Glutaredoxin"/>
    <property type="match status" value="1"/>
</dbReference>
<evidence type="ECO:0000259" key="3">
    <source>
        <dbReference type="PROSITE" id="PS50405"/>
    </source>
</evidence>